<dbReference type="Pfam" id="PF00698">
    <property type="entry name" value="Acyl_transf_1"/>
    <property type="match status" value="1"/>
</dbReference>
<dbReference type="InterPro" id="IPR014043">
    <property type="entry name" value="Acyl_transferase_dom"/>
</dbReference>
<dbReference type="SUPFAM" id="SSF47336">
    <property type="entry name" value="ACP-like"/>
    <property type="match status" value="1"/>
</dbReference>
<dbReference type="PROSITE" id="PS52004">
    <property type="entry name" value="KS3_2"/>
    <property type="match status" value="1"/>
</dbReference>
<dbReference type="Proteomes" id="UP000468735">
    <property type="component" value="Unassembled WGS sequence"/>
</dbReference>
<dbReference type="InterPro" id="IPR020807">
    <property type="entry name" value="PKS_DH"/>
</dbReference>
<dbReference type="CDD" id="cd00833">
    <property type="entry name" value="PKS"/>
    <property type="match status" value="1"/>
</dbReference>
<feature type="domain" description="PKS/mFAS DH" evidence="7">
    <location>
        <begin position="1507"/>
        <end position="1791"/>
    </location>
</feature>
<evidence type="ECO:0000256" key="1">
    <source>
        <dbReference type="ARBA" id="ARBA00022450"/>
    </source>
</evidence>
<evidence type="ECO:0000256" key="4">
    <source>
        <dbReference type="PROSITE-ProRule" id="PRU01363"/>
    </source>
</evidence>
<dbReference type="SUPFAM" id="SSF51735">
    <property type="entry name" value="NAD(P)-binding Rossmann-fold domains"/>
    <property type="match status" value="1"/>
</dbReference>
<dbReference type="InterPro" id="IPR014030">
    <property type="entry name" value="Ketoacyl_synth_N"/>
</dbReference>
<evidence type="ECO:0000313" key="8">
    <source>
        <dbReference type="EMBL" id="KAB2343412.1"/>
    </source>
</evidence>
<dbReference type="CDD" id="cd08953">
    <property type="entry name" value="KR_2_SDR_x"/>
    <property type="match status" value="1"/>
</dbReference>
<dbReference type="InterPro" id="IPR013968">
    <property type="entry name" value="PKS_KR"/>
</dbReference>
<dbReference type="SMART" id="SM00827">
    <property type="entry name" value="PKS_AT"/>
    <property type="match status" value="1"/>
</dbReference>
<dbReference type="EMBL" id="WBMT01000019">
    <property type="protein sequence ID" value="KAB2343412.1"/>
    <property type="molecule type" value="Genomic_DNA"/>
</dbReference>
<dbReference type="Gene3D" id="3.10.129.110">
    <property type="entry name" value="Polyketide synthase dehydratase"/>
    <property type="match status" value="1"/>
</dbReference>
<evidence type="ECO:0000259" key="5">
    <source>
        <dbReference type="PROSITE" id="PS50075"/>
    </source>
</evidence>
<proteinExistence type="predicted"/>
<dbReference type="GO" id="GO:0006633">
    <property type="term" value="P:fatty acid biosynthetic process"/>
    <property type="evidence" value="ECO:0007669"/>
    <property type="project" value="TreeGrafter"/>
</dbReference>
<protein>
    <submittedName>
        <fullName evidence="8">SDR family NAD(P)-dependent oxidoreductase</fullName>
    </submittedName>
</protein>
<dbReference type="InterPro" id="IPR050091">
    <property type="entry name" value="PKS_NRPS_Biosynth_Enz"/>
</dbReference>
<dbReference type="InterPro" id="IPR020841">
    <property type="entry name" value="PKS_Beta-ketoAc_synthase_dom"/>
</dbReference>
<dbReference type="SMART" id="SM00822">
    <property type="entry name" value="PKS_KR"/>
    <property type="match status" value="1"/>
</dbReference>
<dbReference type="Pfam" id="PF21089">
    <property type="entry name" value="PKS_DH_N"/>
    <property type="match status" value="1"/>
</dbReference>
<feature type="domain" description="Carrier" evidence="5">
    <location>
        <begin position="991"/>
        <end position="1067"/>
    </location>
</feature>
<keyword evidence="1" id="KW-0596">Phosphopantetheine</keyword>
<evidence type="ECO:0000259" key="7">
    <source>
        <dbReference type="PROSITE" id="PS52019"/>
    </source>
</evidence>
<dbReference type="Gene3D" id="3.40.47.10">
    <property type="match status" value="1"/>
</dbReference>
<evidence type="ECO:0000256" key="2">
    <source>
        <dbReference type="ARBA" id="ARBA00022553"/>
    </source>
</evidence>
<evidence type="ECO:0000259" key="6">
    <source>
        <dbReference type="PROSITE" id="PS52004"/>
    </source>
</evidence>
<dbReference type="InterPro" id="IPR057326">
    <property type="entry name" value="KR_dom"/>
</dbReference>
<dbReference type="InterPro" id="IPR001227">
    <property type="entry name" value="Ac_transferase_dom_sf"/>
</dbReference>
<dbReference type="InterPro" id="IPR016036">
    <property type="entry name" value="Malonyl_transacylase_ACP-bd"/>
</dbReference>
<dbReference type="SMART" id="SM00826">
    <property type="entry name" value="PKS_DH"/>
    <property type="match status" value="1"/>
</dbReference>
<organism evidence="8 9">
    <name type="scientific">Actinomadura rudentiformis</name>
    <dbReference type="NCBI Taxonomy" id="359158"/>
    <lineage>
        <taxon>Bacteria</taxon>
        <taxon>Bacillati</taxon>
        <taxon>Actinomycetota</taxon>
        <taxon>Actinomycetes</taxon>
        <taxon>Streptosporangiales</taxon>
        <taxon>Thermomonosporaceae</taxon>
        <taxon>Actinomadura</taxon>
    </lineage>
</organism>
<reference evidence="8 9" key="1">
    <citation type="submission" date="2019-09" db="EMBL/GenBank/DDBJ databases">
        <title>Actinomadura physcomitrii sp. nov., a novel actinomycete isolated from moss [Physcomitrium sphaericum (Ludw) Fuernr].</title>
        <authorList>
            <person name="Zhuang X."/>
            <person name="Liu C."/>
        </authorList>
    </citation>
    <scope>NUCLEOTIDE SEQUENCE [LARGE SCALE GENOMIC DNA]</scope>
    <source>
        <strain evidence="8 9">HMC1</strain>
    </source>
</reference>
<dbReference type="PANTHER" id="PTHR43775">
    <property type="entry name" value="FATTY ACID SYNTHASE"/>
    <property type="match status" value="1"/>
</dbReference>
<dbReference type="InterPro" id="IPR016039">
    <property type="entry name" value="Thiolase-like"/>
</dbReference>
<name>A0A6H9YD46_9ACTN</name>
<dbReference type="InterPro" id="IPR016035">
    <property type="entry name" value="Acyl_Trfase/lysoPLipase"/>
</dbReference>
<feature type="domain" description="Ketosynthase family 3 (KS3)" evidence="6">
    <location>
        <begin position="30"/>
        <end position="489"/>
    </location>
</feature>
<dbReference type="OrthoDB" id="4537517at2"/>
<keyword evidence="2" id="KW-0597">Phosphoprotein</keyword>
<dbReference type="SUPFAM" id="SSF53901">
    <property type="entry name" value="Thiolase-like"/>
    <property type="match status" value="1"/>
</dbReference>
<dbReference type="Gene3D" id="3.40.366.10">
    <property type="entry name" value="Malonyl-Coenzyme A Acyl Carrier Protein, domain 2"/>
    <property type="match status" value="1"/>
</dbReference>
<dbReference type="GO" id="GO:0004312">
    <property type="term" value="F:fatty acid synthase activity"/>
    <property type="evidence" value="ECO:0007669"/>
    <property type="project" value="TreeGrafter"/>
</dbReference>
<dbReference type="InterPro" id="IPR049900">
    <property type="entry name" value="PKS_mFAS_DH"/>
</dbReference>
<dbReference type="InterPro" id="IPR042104">
    <property type="entry name" value="PKS_dehydratase_sf"/>
</dbReference>
<sequence length="1998" mass="208510">MGPPFILACPHFGADGPAKCRCRFLGVHVASRIAIIGMACRFPDAATPDELWDNVLAGRRSFRRIPSQRIRLEDYYNADRGSADHIYITEAALLRDWEFDRVRFKVAGSTFRNADLTHWLALETAAEALADAGLPEGRGTPGESTGVVVGNSLTGEGIRAAQMRLRWPYVRRVVADAMKDDVAADRLAALLAELEHSYKAPFPVPDGDSLAGGLSNTIAGRICNHFDFNGGGYVVDGACASSLLSVITACNALLSGDMDLAVAGGVDISVDATELIGFSRAGALAIEEMRVYDQRSAGFWPGEGCGMVVLMREEDAVARGHRVHGLIDGWGVSSDGAGGITRPETDGQRLALDRAYRRAGFGPGDVAYFEGHGTGTAVGDAAELETLIEARRAAGSDTPPAVVGSIKANIGHTKAAAGVAGLIKAVKAVGAGVLPPTTGCERPHPLLDEGADALRVLRKGEPWPDGAPLRAGVSAMGFGGINTHMVVEAPRASRRTRLDNRTRSVLNSPQDAELFVLDADSPAALAERATALVPVAEAAARSELPDLAAHLAGRLARRPWRAAVVVDTPAKLAASLRRVAELATGELAEDAKLLAKDTGLSKDRAVPRRHIDPASGVFVGGPGELPRIVYLFPGQGSGTRSDGGALRRRFEAVDELYETAALPTGGDQMETAVAQPRIATASVAGLRMLTGLGVEAQAAVGHSLGEITALHWADAFDEAALLRITAARGATMSKLAEDDGAMAGISTDAATVADLLAEQDDGVVIAGHNGPRQTVVSGPSAGLLRVISRATRAGLQAVRLPVSHAFHSPLVAPAAEAFAGHLKDEALAPVRRRVVSTVTGEPVATGTAEGLRELLRAQITAPVLFTEALTAAARDADLLIEVGPGQVLTHLAREITDVPAVATRTDEDTLTGLLGALGAAFAVGAGVEVAGLFTERLIRPFDPDAEPGFIANFCEIVPEVDAALLADASARAAVTSDGAPAGEAVDVADIDDPLLLLRTLVARRAEFPLETVQADSKFLDDLHLSSIVVSELVGEAMRTLDLNEPAAPTGYATATLGQVAETLQELVETGSTGMEDAETAAARIVPPGVGPWVRAFALDRRVTPAPARIAQRAEGAWQVVGDHPAAGALREALESAQLGDGVLVIVPSGRDERLATLRSGAEAVLTARLVSGRDVQRCVLVQEEPGAAGFAKTLHLEAPWVATTVVTAALDDPATPEVLAAEAAATDRFREVEHDGGVRREPVLAPVEPDGTDLPLGPGDVLLVTGGGKGISAECALALAKESGARLVLLGRSAPDGDAELAANLERMEAAGVTARYLRADVTDAARVAAAVTAAEAEFGPVTAVLHGAGGNVPKLLEELTDEDYARTIDPKVAGLEAVLAAVDTARLRLVVTFGSMTGRAGLRGEAHYAVANEWQSDLVERLAAELPHCRFRAVEWSLWSGIGMGERLGSVENLARAGVTTITPDQGVKILRDLVADPTAPVVAVVTGRFGEMPTVSFGAGELPLLRFLERPRVSYPGIELVADAEVGWDSDPYLAEHVFGGGTEAVLPGTVGMEIMAQAAAVLLDLDTEADAAPVLTGVEFLRAIAVPADATVTVRVAALRTAPDRVTTVVRCSTTNFQVEHFRAVCEPPAAKPKGAGLVRQENAALPPMAIDPQTELYGPMLFHGPRFRLMGDIRRADAMHVTARLLPDTRVAWFGRYLPDRLLLGDPAARDSYMQPLALCAPTVLAIPAGVDRLVPGPQAGATPAFVHARYRRDDTCWDMEITDEDGQLIETWEGFRTRIVEKFPLPGGWVPALLGPYVEHALVEFGLAGRATLDTDAGGAPRREAAELAVRRLLGGDVTLRHRPDGKPEPSTGGTVSIAHSAGITLATTTPGCDLEIVANRDGDTWAGLLGTDGFALAGALVEAMEEDFDTAATRVWAAAESAVKAGLPAGTPFTLDSVHEDGWAVLAAGDARVATLAAGMRGVAEPVVLGVLTEAAGEGATARGATARGASA</sequence>
<feature type="region of interest" description="N-terminal hotdog fold" evidence="4">
    <location>
        <begin position="1507"/>
        <end position="1636"/>
    </location>
</feature>
<evidence type="ECO:0000313" key="9">
    <source>
        <dbReference type="Proteomes" id="UP000468735"/>
    </source>
</evidence>
<dbReference type="SMART" id="SM00825">
    <property type="entry name" value="PKS_KS"/>
    <property type="match status" value="1"/>
</dbReference>
<accession>A0A6H9YD46</accession>
<dbReference type="InterPro" id="IPR036291">
    <property type="entry name" value="NAD(P)-bd_dom_sf"/>
</dbReference>
<dbReference type="Pfam" id="PF08659">
    <property type="entry name" value="KR"/>
    <property type="match status" value="1"/>
</dbReference>
<dbReference type="Gene3D" id="1.10.1200.10">
    <property type="entry name" value="ACP-like"/>
    <property type="match status" value="1"/>
</dbReference>
<dbReference type="Pfam" id="PF00109">
    <property type="entry name" value="ketoacyl-synt"/>
    <property type="match status" value="1"/>
</dbReference>
<keyword evidence="3" id="KW-0808">Transferase</keyword>
<dbReference type="PROSITE" id="PS50075">
    <property type="entry name" value="CARRIER"/>
    <property type="match status" value="1"/>
</dbReference>
<gene>
    <name evidence="8" type="ORF">F8566_35375</name>
</gene>
<dbReference type="InterPro" id="IPR014031">
    <property type="entry name" value="Ketoacyl_synth_C"/>
</dbReference>
<comment type="caution">
    <text evidence="8">The sequence shown here is derived from an EMBL/GenBank/DDBJ whole genome shotgun (WGS) entry which is preliminary data.</text>
</comment>
<feature type="region of interest" description="C-terminal hotdog fold" evidence="4">
    <location>
        <begin position="1651"/>
        <end position="1791"/>
    </location>
</feature>
<dbReference type="Pfam" id="PF14765">
    <property type="entry name" value="PS-DH"/>
    <property type="match status" value="1"/>
</dbReference>
<keyword evidence="9" id="KW-1185">Reference proteome</keyword>
<feature type="active site" description="Proton donor; for dehydratase activity" evidence="4">
    <location>
        <position position="1715"/>
    </location>
</feature>
<dbReference type="InterPro" id="IPR036736">
    <property type="entry name" value="ACP-like_sf"/>
</dbReference>
<dbReference type="PROSITE" id="PS52019">
    <property type="entry name" value="PKS_MFAS_DH"/>
    <property type="match status" value="1"/>
</dbReference>
<dbReference type="PANTHER" id="PTHR43775:SF37">
    <property type="entry name" value="SI:DKEY-61P9.11"/>
    <property type="match status" value="1"/>
</dbReference>
<dbReference type="InterPro" id="IPR009081">
    <property type="entry name" value="PP-bd_ACP"/>
</dbReference>
<dbReference type="Gene3D" id="3.40.50.720">
    <property type="entry name" value="NAD(P)-binding Rossmann-like Domain"/>
    <property type="match status" value="1"/>
</dbReference>
<dbReference type="SUPFAM" id="SSF52151">
    <property type="entry name" value="FabD/lysophospholipase-like"/>
    <property type="match status" value="1"/>
</dbReference>
<dbReference type="InterPro" id="IPR049551">
    <property type="entry name" value="PKS_DH_C"/>
</dbReference>
<dbReference type="Pfam" id="PF02801">
    <property type="entry name" value="Ketoacyl-synt_C"/>
    <property type="match status" value="1"/>
</dbReference>
<dbReference type="SUPFAM" id="SSF55048">
    <property type="entry name" value="Probable ACP-binding domain of malonyl-CoA ACP transacylase"/>
    <property type="match status" value="1"/>
</dbReference>
<dbReference type="InterPro" id="IPR049552">
    <property type="entry name" value="PKS_DH_N"/>
</dbReference>
<evidence type="ECO:0000256" key="3">
    <source>
        <dbReference type="ARBA" id="ARBA00022679"/>
    </source>
</evidence>
<feature type="active site" description="Proton acceptor; for dehydratase activity" evidence="4">
    <location>
        <position position="1539"/>
    </location>
</feature>